<protein>
    <recommendedName>
        <fullName evidence="2">C2 domain-containing protein</fullName>
    </recommendedName>
</protein>
<gene>
    <name evidence="3" type="ORF">RND81_05G154700</name>
</gene>
<evidence type="ECO:0000313" key="3">
    <source>
        <dbReference type="EMBL" id="KAK9725582.1"/>
    </source>
</evidence>
<dbReference type="InterPro" id="IPR000008">
    <property type="entry name" value="C2_dom"/>
</dbReference>
<dbReference type="AlphaFoldDB" id="A0AAW1KTD8"/>
<dbReference type="PROSITE" id="PS50004">
    <property type="entry name" value="C2"/>
    <property type="match status" value="1"/>
</dbReference>
<sequence>MSVLSPFHLLEINVISVQDIAKVSKSMRTYAVAWVHPDRKLKTRVDSQGGINPTWNDKFIFRVDNQFLKSDTSAIMIEIYALHWFKDIHVGTVRVLIGNIIPPQTRSHNQNHIGMRFVALQVRRRSGRPQGILNIGVTVLDSTMRSMPLYTQLSASAVGYQTLMGQDERYSSKPSGTNISTNFSKFQLRRSKSERSSMLGIDEEIIDFNDNDNNSVLPKPNKSIINGSDLSSIVGKKNKFGYDKPLSVVDVADASSSLSFALKLKTKELGKSNSVLSFASSTKLDGVRNVNKKINYKASRSEVGVVPALLRKDSNLGNNNVKNNNTKPKHNWLPPIDSKKQNSVQRAYPMKKAGSIWSESEVGPSPSEVAAAMAEDYKYRRQLDDGGSSMLDDKWTVDESEGVRTKLERWRTEMPPLYDYNYTTDSSSTIFGTRKHSRRHTYDGGKFSCFSNICGLECSIVCGKGDNNGSTNRTKKGVTNKQVARAPSINSVSTYF</sequence>
<comment type="caution">
    <text evidence="3">The sequence shown here is derived from an EMBL/GenBank/DDBJ whole genome shotgun (WGS) entry which is preliminary data.</text>
</comment>
<dbReference type="InterPro" id="IPR035892">
    <property type="entry name" value="C2_domain_sf"/>
</dbReference>
<organism evidence="3 4">
    <name type="scientific">Saponaria officinalis</name>
    <name type="common">Common soapwort</name>
    <name type="synonym">Lychnis saponaria</name>
    <dbReference type="NCBI Taxonomy" id="3572"/>
    <lineage>
        <taxon>Eukaryota</taxon>
        <taxon>Viridiplantae</taxon>
        <taxon>Streptophyta</taxon>
        <taxon>Embryophyta</taxon>
        <taxon>Tracheophyta</taxon>
        <taxon>Spermatophyta</taxon>
        <taxon>Magnoliopsida</taxon>
        <taxon>eudicotyledons</taxon>
        <taxon>Gunneridae</taxon>
        <taxon>Pentapetalae</taxon>
        <taxon>Caryophyllales</taxon>
        <taxon>Caryophyllaceae</taxon>
        <taxon>Caryophylleae</taxon>
        <taxon>Saponaria</taxon>
    </lineage>
</organism>
<dbReference type="Proteomes" id="UP001443914">
    <property type="component" value="Unassembled WGS sequence"/>
</dbReference>
<dbReference type="GO" id="GO:0006952">
    <property type="term" value="P:defense response"/>
    <property type="evidence" value="ECO:0007669"/>
    <property type="project" value="InterPro"/>
</dbReference>
<dbReference type="EMBL" id="JBDFQZ010000005">
    <property type="protein sequence ID" value="KAK9725582.1"/>
    <property type="molecule type" value="Genomic_DNA"/>
</dbReference>
<dbReference type="PANTHER" id="PTHR32246">
    <property type="entry name" value="INGRESSION PROTEIN FIC1"/>
    <property type="match status" value="1"/>
</dbReference>
<proteinExistence type="predicted"/>
<name>A0AAW1KTD8_SAPOF</name>
<dbReference type="SUPFAM" id="SSF49562">
    <property type="entry name" value="C2 domain (Calcium/lipid-binding domain, CaLB)"/>
    <property type="match status" value="1"/>
</dbReference>
<evidence type="ECO:0000259" key="2">
    <source>
        <dbReference type="PROSITE" id="PS50004"/>
    </source>
</evidence>
<reference evidence="3" key="1">
    <citation type="submission" date="2024-03" db="EMBL/GenBank/DDBJ databases">
        <title>WGS assembly of Saponaria officinalis var. Norfolk2.</title>
        <authorList>
            <person name="Jenkins J."/>
            <person name="Shu S."/>
            <person name="Grimwood J."/>
            <person name="Barry K."/>
            <person name="Goodstein D."/>
            <person name="Schmutz J."/>
            <person name="Leebens-Mack J."/>
            <person name="Osbourn A."/>
        </authorList>
    </citation>
    <scope>NUCLEOTIDE SEQUENCE [LARGE SCALE GENOMIC DNA]</scope>
    <source>
        <strain evidence="3">JIC</strain>
    </source>
</reference>
<dbReference type="PANTHER" id="PTHR32246:SF143">
    <property type="entry name" value="CALCIUM-DEPENDENT LIPID-BINDING (CALB DOMAIN) FAMILY PROTEIN"/>
    <property type="match status" value="1"/>
</dbReference>
<feature type="domain" description="C2" evidence="2">
    <location>
        <begin position="1"/>
        <end position="112"/>
    </location>
</feature>
<dbReference type="Pfam" id="PF00168">
    <property type="entry name" value="C2"/>
    <property type="match status" value="1"/>
</dbReference>
<evidence type="ECO:0000256" key="1">
    <source>
        <dbReference type="SAM" id="MobiDB-lite"/>
    </source>
</evidence>
<feature type="region of interest" description="Disordered" evidence="1">
    <location>
        <begin position="314"/>
        <end position="344"/>
    </location>
</feature>
<feature type="compositionally biased region" description="Low complexity" evidence="1">
    <location>
        <begin position="315"/>
        <end position="326"/>
    </location>
</feature>
<dbReference type="InterPro" id="IPR044750">
    <property type="entry name" value="C2_SRC2/BAP"/>
</dbReference>
<dbReference type="SMART" id="SM00239">
    <property type="entry name" value="C2"/>
    <property type="match status" value="1"/>
</dbReference>
<dbReference type="Gene3D" id="2.60.40.150">
    <property type="entry name" value="C2 domain"/>
    <property type="match status" value="1"/>
</dbReference>
<keyword evidence="4" id="KW-1185">Reference proteome</keyword>
<accession>A0AAW1KTD8</accession>
<evidence type="ECO:0000313" key="4">
    <source>
        <dbReference type="Proteomes" id="UP001443914"/>
    </source>
</evidence>
<dbReference type="CDD" id="cd04051">
    <property type="entry name" value="C2_SRC2_like"/>
    <property type="match status" value="1"/>
</dbReference>